<dbReference type="Proteomes" id="UP000237271">
    <property type="component" value="Unassembled WGS sequence"/>
</dbReference>
<keyword evidence="3" id="KW-1185">Reference proteome</keyword>
<feature type="region of interest" description="Disordered" evidence="1">
    <location>
        <begin position="32"/>
        <end position="92"/>
    </location>
</feature>
<accession>A0A2P4YFS5</accession>
<evidence type="ECO:0000256" key="1">
    <source>
        <dbReference type="SAM" id="MobiDB-lite"/>
    </source>
</evidence>
<dbReference type="OrthoDB" id="128524at2759"/>
<organism evidence="2 3">
    <name type="scientific">Phytophthora palmivora</name>
    <dbReference type="NCBI Taxonomy" id="4796"/>
    <lineage>
        <taxon>Eukaryota</taxon>
        <taxon>Sar</taxon>
        <taxon>Stramenopiles</taxon>
        <taxon>Oomycota</taxon>
        <taxon>Peronosporomycetes</taxon>
        <taxon>Peronosporales</taxon>
        <taxon>Peronosporaceae</taxon>
        <taxon>Phytophthora</taxon>
    </lineage>
</organism>
<feature type="non-terminal residue" evidence="2">
    <location>
        <position position="128"/>
    </location>
</feature>
<proteinExistence type="predicted"/>
<dbReference type="AlphaFoldDB" id="A0A2P4YFS5"/>
<evidence type="ECO:0000313" key="2">
    <source>
        <dbReference type="EMBL" id="POM76675.1"/>
    </source>
</evidence>
<feature type="compositionally biased region" description="Basic and acidic residues" evidence="1">
    <location>
        <begin position="81"/>
        <end position="92"/>
    </location>
</feature>
<dbReference type="EMBL" id="NCKW01003404">
    <property type="protein sequence ID" value="POM76675.1"/>
    <property type="molecule type" value="Genomic_DNA"/>
</dbReference>
<name>A0A2P4YFS5_9STRA</name>
<sequence>MGVALPSTTALYAPSRKQHVVLRNRKVAGVLSHTAPELPTNGGGAPTFRKWDNGSKRPHPHCGRNIQSRAAGNGGGKERKRQADAEEKHARMTRKNLEKIQQMMTRLRTGIVEMLPFRMAMMIREEFD</sequence>
<comment type="caution">
    <text evidence="2">The sequence shown here is derived from an EMBL/GenBank/DDBJ whole genome shotgun (WGS) entry which is preliminary data.</text>
</comment>
<evidence type="ECO:0000313" key="3">
    <source>
        <dbReference type="Proteomes" id="UP000237271"/>
    </source>
</evidence>
<gene>
    <name evidence="2" type="ORF">PHPALM_6053</name>
</gene>
<protein>
    <submittedName>
        <fullName evidence="2">Uncharacterized protein</fullName>
    </submittedName>
</protein>
<reference evidence="2 3" key="1">
    <citation type="journal article" date="2017" name="Genome Biol. Evol.">
        <title>Phytophthora megakarya and P. palmivora, closely related causal agents of cacao black pod rot, underwent increases in genome sizes and gene numbers by different mechanisms.</title>
        <authorList>
            <person name="Ali S.S."/>
            <person name="Shao J."/>
            <person name="Lary D.J."/>
            <person name="Kronmiller B."/>
            <person name="Shen D."/>
            <person name="Strem M.D."/>
            <person name="Amoako-Attah I."/>
            <person name="Akrofi A.Y."/>
            <person name="Begoude B.A."/>
            <person name="Ten Hoopen G.M."/>
            <person name="Coulibaly K."/>
            <person name="Kebe B.I."/>
            <person name="Melnick R.L."/>
            <person name="Guiltinan M.J."/>
            <person name="Tyler B.M."/>
            <person name="Meinhardt L.W."/>
            <person name="Bailey B.A."/>
        </authorList>
    </citation>
    <scope>NUCLEOTIDE SEQUENCE [LARGE SCALE GENOMIC DNA]</scope>
    <source>
        <strain evidence="3">sbr112.9</strain>
    </source>
</reference>